<reference evidence="5 8" key="2">
    <citation type="submission" date="2017-09" db="EMBL/GenBank/DDBJ databases">
        <title>Extensive intraspecific genome diversity in a model arbuscular mycorrhizal fungus.</title>
        <authorList>
            <person name="Chen E.C."/>
            <person name="Morin E."/>
            <person name="Beaudet D."/>
            <person name="Noel J."/>
            <person name="Ndikumana S."/>
            <person name="Charron P."/>
            <person name="St-Onge C."/>
            <person name="Giorgi J."/>
            <person name="Grigoriev I.V."/>
            <person name="Roux C."/>
            <person name="Martin F.M."/>
            <person name="Corradi N."/>
        </authorList>
    </citation>
    <scope>NUCLEOTIDE SEQUENCE [LARGE SCALE GENOMIC DNA]</scope>
    <source>
        <strain evidence="5 8">A5</strain>
    </source>
</reference>
<comment type="caution">
    <text evidence="5">The sequence shown here is derived from an EMBL/GenBank/DDBJ whole genome shotgun (WGS) entry which is preliminary data.</text>
</comment>
<evidence type="ECO:0000313" key="8">
    <source>
        <dbReference type="Proteomes" id="UP000232722"/>
    </source>
</evidence>
<dbReference type="InterPro" id="IPR029063">
    <property type="entry name" value="SAM-dependent_MTases_sf"/>
</dbReference>
<dbReference type="GO" id="GO:0003677">
    <property type="term" value="F:DNA binding"/>
    <property type="evidence" value="ECO:0007669"/>
    <property type="project" value="TreeGrafter"/>
</dbReference>
<keyword evidence="2" id="KW-0489">Methyltransferase</keyword>
<dbReference type="AlphaFoldDB" id="A0A2N0P9R6"/>
<dbReference type="EC" id="2.1.1.37" evidence="1"/>
<dbReference type="Pfam" id="PF00145">
    <property type="entry name" value="DNA_methylase"/>
    <property type="match status" value="1"/>
</dbReference>
<organism evidence="5 8">
    <name type="scientific">Rhizophagus irregularis</name>
    <dbReference type="NCBI Taxonomy" id="588596"/>
    <lineage>
        <taxon>Eukaryota</taxon>
        <taxon>Fungi</taxon>
        <taxon>Fungi incertae sedis</taxon>
        <taxon>Mucoromycota</taxon>
        <taxon>Glomeromycotina</taxon>
        <taxon>Glomeromycetes</taxon>
        <taxon>Glomerales</taxon>
        <taxon>Glomeraceae</taxon>
        <taxon>Rhizophagus</taxon>
    </lineage>
</organism>
<dbReference type="GO" id="GO:0003886">
    <property type="term" value="F:DNA (cytosine-5-)-methyltransferase activity"/>
    <property type="evidence" value="ECO:0007669"/>
    <property type="project" value="UniProtKB-EC"/>
</dbReference>
<keyword evidence="3" id="KW-0808">Transferase</keyword>
<protein>
    <recommendedName>
        <fullName evidence="1">DNA (cytosine-5-)-methyltransferase</fullName>
        <ecNumber evidence="1">2.1.1.37</ecNumber>
    </recommendedName>
</protein>
<sequence>MGYQTRFSVQQAGHHGVPQSRRRLFIWGAKRGSYLPDFPQPSTWKQGSINVLLPDGTSFTYNHWRKLMILVIRSLTRFSVQPHGRRRLFIWEQNAGKQGSINVLLLDGTSFTYNYWRKLVFETRFNQCLLPDGTSFTYNH</sequence>
<dbReference type="GO" id="GO:0032259">
    <property type="term" value="P:methylation"/>
    <property type="evidence" value="ECO:0007669"/>
    <property type="project" value="UniProtKB-KW"/>
</dbReference>
<evidence type="ECO:0000256" key="4">
    <source>
        <dbReference type="ARBA" id="ARBA00022691"/>
    </source>
</evidence>
<evidence type="ECO:0000313" key="7">
    <source>
        <dbReference type="Proteomes" id="UP000232688"/>
    </source>
</evidence>
<dbReference type="PANTHER" id="PTHR10629:SF52">
    <property type="entry name" value="DNA (CYTOSINE-5)-METHYLTRANSFERASE 1"/>
    <property type="match status" value="1"/>
</dbReference>
<keyword evidence="4" id="KW-0949">S-adenosyl-L-methionine</keyword>
<dbReference type="SUPFAM" id="SSF53335">
    <property type="entry name" value="S-adenosyl-L-methionine-dependent methyltransferases"/>
    <property type="match status" value="1"/>
</dbReference>
<evidence type="ECO:0000256" key="1">
    <source>
        <dbReference type="ARBA" id="ARBA00011975"/>
    </source>
</evidence>
<reference evidence="6 7" key="3">
    <citation type="submission" date="2017-10" db="EMBL/GenBank/DDBJ databases">
        <title>Extensive intraspecific genome diversity in a model arbuscular mycorrhizal fungus.</title>
        <authorList>
            <person name="Chen E.C.H."/>
            <person name="Morin E."/>
            <person name="Baudet D."/>
            <person name="Noel J."/>
            <person name="Ndikumana S."/>
            <person name="Charron P."/>
            <person name="St-Onge C."/>
            <person name="Giorgi J."/>
            <person name="Grigoriev I.V."/>
            <person name="Roux C."/>
            <person name="Martin F.M."/>
            <person name="Corradi N."/>
        </authorList>
    </citation>
    <scope>NUCLEOTIDE SEQUENCE [LARGE SCALE GENOMIC DNA]</scope>
    <source>
        <strain evidence="6 7">A1</strain>
    </source>
</reference>
<reference evidence="5 8" key="1">
    <citation type="submission" date="2016-04" db="EMBL/GenBank/DDBJ databases">
        <title>Genome analyses suggest a sexual origin of heterokaryosis in a supposedly ancient asexual fungus.</title>
        <authorList>
            <person name="Ropars J."/>
            <person name="Sedzielewska K."/>
            <person name="Noel J."/>
            <person name="Charron P."/>
            <person name="Farinelli L."/>
            <person name="Marton T."/>
            <person name="Kruger M."/>
            <person name="Pelin A."/>
            <person name="Brachmann A."/>
            <person name="Corradi N."/>
        </authorList>
    </citation>
    <scope>NUCLEOTIDE SEQUENCE [LARGE SCALE GENOMIC DNA]</scope>
    <source>
        <strain evidence="5 8">A5</strain>
    </source>
</reference>
<evidence type="ECO:0000313" key="6">
    <source>
        <dbReference type="EMBL" id="PKC55389.1"/>
    </source>
</evidence>
<dbReference type="InterPro" id="IPR050390">
    <property type="entry name" value="C5-Methyltransferase"/>
</dbReference>
<dbReference type="EMBL" id="LLXJ01001161">
    <property type="protein sequence ID" value="PKC03568.1"/>
    <property type="molecule type" value="Genomic_DNA"/>
</dbReference>
<dbReference type="GO" id="GO:0005634">
    <property type="term" value="C:nucleus"/>
    <property type="evidence" value="ECO:0007669"/>
    <property type="project" value="TreeGrafter"/>
</dbReference>
<dbReference type="PANTHER" id="PTHR10629">
    <property type="entry name" value="CYTOSINE-SPECIFIC METHYLTRANSFERASE"/>
    <property type="match status" value="1"/>
</dbReference>
<dbReference type="Proteomes" id="UP000232722">
    <property type="component" value="Unassembled WGS sequence"/>
</dbReference>
<accession>A0A2N0P9R6</accession>
<evidence type="ECO:0000256" key="3">
    <source>
        <dbReference type="ARBA" id="ARBA00022679"/>
    </source>
</evidence>
<dbReference type="EMBL" id="LLXH01002632">
    <property type="protein sequence ID" value="PKC55389.1"/>
    <property type="molecule type" value="Genomic_DNA"/>
</dbReference>
<dbReference type="VEuPathDB" id="FungiDB:RhiirA1_542547"/>
<name>A0A2N0P9R6_9GLOM</name>
<dbReference type="InterPro" id="IPR001525">
    <property type="entry name" value="C5_MeTfrase"/>
</dbReference>
<dbReference type="Proteomes" id="UP000232688">
    <property type="component" value="Unassembled WGS sequence"/>
</dbReference>
<dbReference type="Gene3D" id="3.40.50.150">
    <property type="entry name" value="Vaccinia Virus protein VP39"/>
    <property type="match status" value="1"/>
</dbReference>
<gene>
    <name evidence="6" type="ORF">RhiirA1_542547</name>
    <name evidence="5" type="ORF">RhiirA5_423558</name>
</gene>
<dbReference type="GO" id="GO:0044027">
    <property type="term" value="P:negative regulation of gene expression via chromosomal CpG island methylation"/>
    <property type="evidence" value="ECO:0007669"/>
    <property type="project" value="TreeGrafter"/>
</dbReference>
<evidence type="ECO:0000313" key="5">
    <source>
        <dbReference type="EMBL" id="PKC03568.1"/>
    </source>
</evidence>
<evidence type="ECO:0000256" key="2">
    <source>
        <dbReference type="ARBA" id="ARBA00022603"/>
    </source>
</evidence>
<proteinExistence type="predicted"/>
<reference evidence="6 7" key="4">
    <citation type="submission" date="2017-10" db="EMBL/GenBank/DDBJ databases">
        <title>Genome analyses suggest a sexual origin of heterokaryosis in a supposedly ancient asexual fungus.</title>
        <authorList>
            <person name="Corradi N."/>
            <person name="Sedzielewska K."/>
            <person name="Noel J."/>
            <person name="Charron P."/>
            <person name="Farinelli L."/>
            <person name="Marton T."/>
            <person name="Kruger M."/>
            <person name="Pelin A."/>
            <person name="Brachmann A."/>
            <person name="Corradi N."/>
        </authorList>
    </citation>
    <scope>NUCLEOTIDE SEQUENCE [LARGE SCALE GENOMIC DNA]</scope>
    <source>
        <strain evidence="6 7">A1</strain>
    </source>
</reference>